<gene>
    <name evidence="2" type="ORF">PR002_g15335</name>
</gene>
<dbReference type="AlphaFoldDB" id="A0A6A3L3W0"/>
<evidence type="ECO:0000313" key="3">
    <source>
        <dbReference type="Proteomes" id="UP000435112"/>
    </source>
</evidence>
<reference evidence="2 3" key="1">
    <citation type="submission" date="2018-09" db="EMBL/GenBank/DDBJ databases">
        <title>Genomic investigation of the strawberry pathogen Phytophthora fragariae indicates pathogenicity is determined by transcriptional variation in three key races.</title>
        <authorList>
            <person name="Adams T.M."/>
            <person name="Armitage A.D."/>
            <person name="Sobczyk M.K."/>
            <person name="Bates H.J."/>
            <person name="Dunwell J.M."/>
            <person name="Nellist C.F."/>
            <person name="Harrison R.J."/>
        </authorList>
    </citation>
    <scope>NUCLEOTIDE SEQUENCE [LARGE SCALE GENOMIC DNA]</scope>
    <source>
        <strain evidence="2 3">SCRP324</strain>
    </source>
</reference>
<evidence type="ECO:0000313" key="2">
    <source>
        <dbReference type="EMBL" id="KAE9010494.1"/>
    </source>
</evidence>
<protein>
    <submittedName>
        <fullName evidence="2">Uncharacterized protein</fullName>
    </submittedName>
</protein>
<name>A0A6A3L3W0_9STRA</name>
<feature type="region of interest" description="Disordered" evidence="1">
    <location>
        <begin position="1"/>
        <end position="48"/>
    </location>
</feature>
<accession>A0A6A3L3W0</accession>
<proteinExistence type="predicted"/>
<dbReference type="Proteomes" id="UP000435112">
    <property type="component" value="Unassembled WGS sequence"/>
</dbReference>
<organism evidence="2 3">
    <name type="scientific">Phytophthora rubi</name>
    <dbReference type="NCBI Taxonomy" id="129364"/>
    <lineage>
        <taxon>Eukaryota</taxon>
        <taxon>Sar</taxon>
        <taxon>Stramenopiles</taxon>
        <taxon>Oomycota</taxon>
        <taxon>Peronosporomycetes</taxon>
        <taxon>Peronosporales</taxon>
        <taxon>Peronosporaceae</taxon>
        <taxon>Phytophthora</taxon>
    </lineage>
</organism>
<dbReference type="EMBL" id="QXFU01001109">
    <property type="protein sequence ID" value="KAE9010494.1"/>
    <property type="molecule type" value="Genomic_DNA"/>
</dbReference>
<evidence type="ECO:0000256" key="1">
    <source>
        <dbReference type="SAM" id="MobiDB-lite"/>
    </source>
</evidence>
<comment type="caution">
    <text evidence="2">The sequence shown here is derived from an EMBL/GenBank/DDBJ whole genome shotgun (WGS) entry which is preliminary data.</text>
</comment>
<sequence length="73" mass="7618">MVMFQQVLSPMQVEPGRARTGSDDGEESTAVTHSRGAGSPGGAAATATVGDQTTEMLQLLRGVVDRLDKLEDS</sequence>
<dbReference type="OrthoDB" id="10383432at2759"/>